<dbReference type="SUPFAM" id="SSF160935">
    <property type="entry name" value="VPA0735-like"/>
    <property type="match status" value="1"/>
</dbReference>
<feature type="domain" description="DUF1254" evidence="3">
    <location>
        <begin position="50"/>
        <end position="115"/>
    </location>
</feature>
<gene>
    <name evidence="4" type="ORF">GCM10007884_17530</name>
    <name evidence="5" type="ORF">GGR33_002344</name>
</gene>
<accession>A0A7W6F6V9</accession>
<dbReference type="InterPro" id="IPR010621">
    <property type="entry name" value="DUF1214"/>
</dbReference>
<evidence type="ECO:0000313" key="5">
    <source>
        <dbReference type="EMBL" id="MBB3902842.1"/>
    </source>
</evidence>
<dbReference type="Gene3D" id="2.60.120.600">
    <property type="entry name" value="Domain of unknown function DUF1214, C-terminal domain"/>
    <property type="match status" value="1"/>
</dbReference>
<reference evidence="7" key="2">
    <citation type="journal article" date="2019" name="Int. J. Syst. Evol. Microbiol.">
        <title>The Global Catalogue of Microorganisms (GCM) 10K type strain sequencing project: providing services to taxonomists for standard genome sequencing and annotation.</title>
        <authorList>
            <consortium name="The Broad Institute Genomics Platform"/>
            <consortium name="The Broad Institute Genome Sequencing Center for Infectious Disease"/>
            <person name="Wu L."/>
            <person name="Ma J."/>
        </authorList>
    </citation>
    <scope>NUCLEOTIDE SEQUENCE [LARGE SCALE GENOMIC DNA]</scope>
    <source>
        <strain evidence="7">NBRC 107710</strain>
    </source>
</reference>
<dbReference type="Gene3D" id="2.60.40.1610">
    <property type="entry name" value="Domain of unknown function DUF1254"/>
    <property type="match status" value="1"/>
</dbReference>
<dbReference type="AlphaFoldDB" id="A0A7W6F6V9"/>
<reference evidence="5 6" key="3">
    <citation type="submission" date="2020-08" db="EMBL/GenBank/DDBJ databases">
        <title>Genomic Encyclopedia of Type Strains, Phase IV (KMG-IV): sequencing the most valuable type-strain genomes for metagenomic binning, comparative biology and taxonomic classification.</title>
        <authorList>
            <person name="Goeker M."/>
        </authorList>
    </citation>
    <scope>NUCLEOTIDE SEQUENCE [LARGE SCALE GENOMIC DNA]</scope>
    <source>
        <strain evidence="5 6">DSM 24105</strain>
    </source>
</reference>
<dbReference type="Pfam" id="PF06863">
    <property type="entry name" value="DUF1254"/>
    <property type="match status" value="1"/>
</dbReference>
<organism evidence="5 6">
    <name type="scientific">Methylobacterium brachythecii</name>
    <dbReference type="NCBI Taxonomy" id="1176177"/>
    <lineage>
        <taxon>Bacteria</taxon>
        <taxon>Pseudomonadati</taxon>
        <taxon>Pseudomonadota</taxon>
        <taxon>Alphaproteobacteria</taxon>
        <taxon>Hyphomicrobiales</taxon>
        <taxon>Methylobacteriaceae</taxon>
        <taxon>Methylobacterium</taxon>
    </lineage>
</organism>
<dbReference type="InterPro" id="IPR037050">
    <property type="entry name" value="DUF1254_sf"/>
</dbReference>
<dbReference type="Proteomes" id="UP000517759">
    <property type="component" value="Unassembled WGS sequence"/>
</dbReference>
<dbReference type="EMBL" id="BSPG01000007">
    <property type="protein sequence ID" value="GLS43768.1"/>
    <property type="molecule type" value="Genomic_DNA"/>
</dbReference>
<feature type="domain" description="DUF1214" evidence="2">
    <location>
        <begin position="237"/>
        <end position="322"/>
    </location>
</feature>
<protein>
    <recommendedName>
        <fullName evidence="8">Carboxylesterase</fullName>
    </recommendedName>
</protein>
<keyword evidence="1" id="KW-0732">Signal</keyword>
<evidence type="ECO:0000259" key="2">
    <source>
        <dbReference type="Pfam" id="PF06742"/>
    </source>
</evidence>
<evidence type="ECO:0000259" key="3">
    <source>
        <dbReference type="Pfam" id="PF06863"/>
    </source>
</evidence>
<reference evidence="4" key="1">
    <citation type="journal article" date="2014" name="Int. J. Syst. Evol. Microbiol.">
        <title>Complete genome of a new Firmicutes species belonging to the dominant human colonic microbiota ('Ruminococcus bicirculans') reveals two chromosomes and a selective capacity to utilize plant glucans.</title>
        <authorList>
            <consortium name="NISC Comparative Sequencing Program"/>
            <person name="Wegmann U."/>
            <person name="Louis P."/>
            <person name="Goesmann A."/>
            <person name="Henrissat B."/>
            <person name="Duncan S.H."/>
            <person name="Flint H.J."/>
        </authorList>
    </citation>
    <scope>NUCLEOTIDE SEQUENCE</scope>
    <source>
        <strain evidence="4">NBRC 107710</strain>
    </source>
</reference>
<dbReference type="Proteomes" id="UP001156881">
    <property type="component" value="Unassembled WGS sequence"/>
</dbReference>
<evidence type="ECO:0000313" key="4">
    <source>
        <dbReference type="EMBL" id="GLS43768.1"/>
    </source>
</evidence>
<evidence type="ECO:0000256" key="1">
    <source>
        <dbReference type="SAM" id="SignalP"/>
    </source>
</evidence>
<evidence type="ECO:0000313" key="6">
    <source>
        <dbReference type="Proteomes" id="UP000517759"/>
    </source>
</evidence>
<dbReference type="RefSeq" id="WP_183505258.1">
    <property type="nucleotide sequence ID" value="NZ_BSPG01000007.1"/>
</dbReference>
<dbReference type="Pfam" id="PF06742">
    <property type="entry name" value="DUF1214"/>
    <property type="match status" value="1"/>
</dbReference>
<dbReference type="EMBL" id="JACIDN010000004">
    <property type="protein sequence ID" value="MBB3902842.1"/>
    <property type="molecule type" value="Genomic_DNA"/>
</dbReference>
<dbReference type="PANTHER" id="PTHR36509:SF2">
    <property type="entry name" value="BLL3101 PROTEIN"/>
    <property type="match status" value="1"/>
</dbReference>
<evidence type="ECO:0000313" key="7">
    <source>
        <dbReference type="Proteomes" id="UP001156881"/>
    </source>
</evidence>
<dbReference type="PANTHER" id="PTHR36509">
    <property type="entry name" value="BLL3101 PROTEIN"/>
    <property type="match status" value="1"/>
</dbReference>
<dbReference type="InterPro" id="IPR010679">
    <property type="entry name" value="DUF1254"/>
</dbReference>
<sequence>MRTQVVTVIAIATITSSALAQSTNKVTPDNFTRAETDTYFVKTARDGGFGKFAHNREPTPIDKQAVIRMNRDTLYSFGVFDLDAGPVTITLPDSGKRFMSAQIIDQDQYTHQVVYGTGSKTFDKAKIGTRYMAAIVRTLVEPEKPGDLDEVHRLQDSVAIQQPGGPGAFEPTTWDAESHKKVRDALLVLASTLANFAHAFGSRADVDPIRFLIGSAAGWGGNPDKEAAYLSFTPKENDGKTVYKLHVPVDVPVDGFWSISCYNAKGFFQENPYNAYAINNLTATKAADGAVDVQFDGCDGKIPNCLPIDTDWNYTVRLYRPRKEILNGTWKFPEPQPLS</sequence>
<feature type="chain" id="PRO_5030999122" description="Carboxylesterase" evidence="1">
    <location>
        <begin position="21"/>
        <end position="339"/>
    </location>
</feature>
<comment type="caution">
    <text evidence="5">The sequence shown here is derived from an EMBL/GenBank/DDBJ whole genome shotgun (WGS) entry which is preliminary data.</text>
</comment>
<proteinExistence type="predicted"/>
<name>A0A7W6F6V9_9HYPH</name>
<feature type="signal peptide" evidence="1">
    <location>
        <begin position="1"/>
        <end position="20"/>
    </location>
</feature>
<reference evidence="4" key="4">
    <citation type="submission" date="2023-01" db="EMBL/GenBank/DDBJ databases">
        <title>Draft genome sequence of Methylobacterium brachythecii strain NBRC 107710.</title>
        <authorList>
            <person name="Sun Q."/>
            <person name="Mori K."/>
        </authorList>
    </citation>
    <scope>NUCLEOTIDE SEQUENCE</scope>
    <source>
        <strain evidence="4">NBRC 107710</strain>
    </source>
</reference>
<evidence type="ECO:0008006" key="8">
    <source>
        <dbReference type="Google" id="ProtNLM"/>
    </source>
</evidence>
<dbReference type="InterPro" id="IPR037049">
    <property type="entry name" value="DUF1214_C_sf"/>
</dbReference>
<keyword evidence="7" id="KW-1185">Reference proteome</keyword>